<feature type="compositionally biased region" description="Polar residues" evidence="6">
    <location>
        <begin position="222"/>
        <end position="235"/>
    </location>
</feature>
<evidence type="ECO:0000313" key="10">
    <source>
        <dbReference type="Proteomes" id="UP001165289"/>
    </source>
</evidence>
<dbReference type="GO" id="GO:0032970">
    <property type="term" value="P:regulation of actin filament-based process"/>
    <property type="evidence" value="ECO:0007669"/>
    <property type="project" value="TreeGrafter"/>
</dbReference>
<dbReference type="PROSITE" id="PS00478">
    <property type="entry name" value="LIM_DOMAIN_1"/>
    <property type="match status" value="1"/>
</dbReference>
<keyword evidence="10" id="KW-1185">Reference proteome</keyword>
<feature type="region of interest" description="Disordered" evidence="6">
    <location>
        <begin position="485"/>
        <end position="511"/>
    </location>
</feature>
<dbReference type="InterPro" id="IPR027817">
    <property type="entry name" value="Costars_dom"/>
</dbReference>
<feature type="domain" description="LIM zinc-binding" evidence="8">
    <location>
        <begin position="697"/>
        <end position="757"/>
    </location>
</feature>
<comment type="similarity">
    <text evidence="1">Belongs to the costars family.</text>
</comment>
<feature type="domain" description="PH" evidence="7">
    <location>
        <begin position="19"/>
        <end position="131"/>
    </location>
</feature>
<evidence type="ECO:0000256" key="2">
    <source>
        <dbReference type="ARBA" id="ARBA00022723"/>
    </source>
</evidence>
<keyword evidence="3 5" id="KW-0862">Zinc</keyword>
<dbReference type="Pfam" id="PF00412">
    <property type="entry name" value="LIM"/>
    <property type="match status" value="1"/>
</dbReference>
<dbReference type="Pfam" id="PF14705">
    <property type="entry name" value="Costars"/>
    <property type="match status" value="1"/>
</dbReference>
<dbReference type="SMART" id="SM00132">
    <property type="entry name" value="LIM"/>
    <property type="match status" value="1"/>
</dbReference>
<feature type="region of interest" description="Disordered" evidence="6">
    <location>
        <begin position="437"/>
        <end position="460"/>
    </location>
</feature>
<protein>
    <submittedName>
        <fullName evidence="9">Uncharacterized protein</fullName>
    </submittedName>
</protein>
<evidence type="ECO:0000313" key="9">
    <source>
        <dbReference type="EMBL" id="KAI6660843.1"/>
    </source>
</evidence>
<dbReference type="GO" id="GO:0046872">
    <property type="term" value="F:metal ion binding"/>
    <property type="evidence" value="ECO:0007669"/>
    <property type="project" value="UniProtKB-KW"/>
</dbReference>
<dbReference type="EMBL" id="JAKMXF010000022">
    <property type="protein sequence ID" value="KAI6660843.1"/>
    <property type="molecule type" value="Genomic_DNA"/>
</dbReference>
<comment type="caution">
    <text evidence="9">The sequence shown here is derived from an EMBL/GenBank/DDBJ whole genome shotgun (WGS) entry which is preliminary data.</text>
</comment>
<feature type="compositionally biased region" description="Pro residues" evidence="6">
    <location>
        <begin position="399"/>
        <end position="408"/>
    </location>
</feature>
<proteinExistence type="inferred from homology"/>
<name>A0AAV7KI15_9METZ</name>
<dbReference type="InterPro" id="IPR001849">
    <property type="entry name" value="PH_domain"/>
</dbReference>
<feature type="region of interest" description="Disordered" evidence="6">
    <location>
        <begin position="219"/>
        <end position="238"/>
    </location>
</feature>
<feature type="compositionally biased region" description="Low complexity" evidence="6">
    <location>
        <begin position="492"/>
        <end position="508"/>
    </location>
</feature>
<evidence type="ECO:0000256" key="3">
    <source>
        <dbReference type="ARBA" id="ARBA00022833"/>
    </source>
</evidence>
<evidence type="ECO:0000256" key="5">
    <source>
        <dbReference type="PROSITE-ProRule" id="PRU00125"/>
    </source>
</evidence>
<feature type="compositionally biased region" description="Polar residues" evidence="6">
    <location>
        <begin position="534"/>
        <end position="550"/>
    </location>
</feature>
<keyword evidence="4 5" id="KW-0440">LIM domain</keyword>
<dbReference type="Gene3D" id="2.10.110.10">
    <property type="entry name" value="Cysteine Rich Protein"/>
    <property type="match status" value="1"/>
</dbReference>
<evidence type="ECO:0000259" key="8">
    <source>
        <dbReference type="PROSITE" id="PS50023"/>
    </source>
</evidence>
<evidence type="ECO:0000256" key="1">
    <source>
        <dbReference type="ARBA" id="ARBA00006126"/>
    </source>
</evidence>
<reference evidence="9 10" key="1">
    <citation type="journal article" date="2023" name="BMC Biol.">
        <title>The compact genome of the sponge Oopsacas minuta (Hexactinellida) is lacking key metazoan core genes.</title>
        <authorList>
            <person name="Santini S."/>
            <person name="Schenkelaars Q."/>
            <person name="Jourda C."/>
            <person name="Duchesne M."/>
            <person name="Belahbib H."/>
            <person name="Rocher C."/>
            <person name="Selva M."/>
            <person name="Riesgo A."/>
            <person name="Vervoort M."/>
            <person name="Leys S.P."/>
            <person name="Kodjabachian L."/>
            <person name="Le Bivic A."/>
            <person name="Borchiellini C."/>
            <person name="Claverie J.M."/>
            <person name="Renard E."/>
        </authorList>
    </citation>
    <scope>NUCLEOTIDE SEQUENCE [LARGE SCALE GENOMIC DNA]</scope>
    <source>
        <strain evidence="9">SPO-2</strain>
    </source>
</reference>
<dbReference type="SMART" id="SM00233">
    <property type="entry name" value="PH"/>
    <property type="match status" value="1"/>
</dbReference>
<feature type="compositionally biased region" description="Basic and acidic residues" evidence="6">
    <location>
        <begin position="551"/>
        <end position="568"/>
    </location>
</feature>
<feature type="compositionally biased region" description="Polar residues" evidence="6">
    <location>
        <begin position="437"/>
        <end position="452"/>
    </location>
</feature>
<keyword evidence="2 5" id="KW-0479">Metal-binding</keyword>
<dbReference type="SUPFAM" id="SSF50729">
    <property type="entry name" value="PH domain-like"/>
    <property type="match status" value="1"/>
</dbReference>
<dbReference type="SUPFAM" id="SSF57716">
    <property type="entry name" value="Glucocorticoid receptor-like (DNA-binding domain)"/>
    <property type="match status" value="2"/>
</dbReference>
<feature type="region of interest" description="Disordered" evidence="6">
    <location>
        <begin position="260"/>
        <end position="291"/>
    </location>
</feature>
<dbReference type="AlphaFoldDB" id="A0AAV7KI15"/>
<dbReference type="Gene3D" id="2.30.29.30">
    <property type="entry name" value="Pleckstrin-homology domain (PH domain)/Phosphotyrosine-binding domain (PTB)"/>
    <property type="match status" value="1"/>
</dbReference>
<dbReference type="Proteomes" id="UP001165289">
    <property type="component" value="Unassembled WGS sequence"/>
</dbReference>
<evidence type="ECO:0000256" key="4">
    <source>
        <dbReference type="ARBA" id="ARBA00023038"/>
    </source>
</evidence>
<dbReference type="InterPro" id="IPR001781">
    <property type="entry name" value="Znf_LIM"/>
</dbReference>
<dbReference type="InterPro" id="IPR044302">
    <property type="entry name" value="Costars"/>
</dbReference>
<accession>A0AAV7KI15</accession>
<dbReference type="PANTHER" id="PTHR46334">
    <property type="entry name" value="COSTARS FAMILY PROTEIN ABRACL"/>
    <property type="match status" value="1"/>
</dbReference>
<dbReference type="CDD" id="cd09358">
    <property type="entry name" value="LIM_Mical_like"/>
    <property type="match status" value="1"/>
</dbReference>
<feature type="compositionally biased region" description="Pro residues" evidence="6">
    <location>
        <begin position="355"/>
        <end position="364"/>
    </location>
</feature>
<evidence type="ECO:0000259" key="7">
    <source>
        <dbReference type="PROSITE" id="PS50003"/>
    </source>
</evidence>
<evidence type="ECO:0000256" key="6">
    <source>
        <dbReference type="SAM" id="MobiDB-lite"/>
    </source>
</evidence>
<feature type="region of interest" description="Disordered" evidence="6">
    <location>
        <begin position="530"/>
        <end position="568"/>
    </location>
</feature>
<dbReference type="InterPro" id="IPR011993">
    <property type="entry name" value="PH-like_dom_sf"/>
</dbReference>
<dbReference type="PROSITE" id="PS50023">
    <property type="entry name" value="LIM_DOMAIN_2"/>
    <property type="match status" value="1"/>
</dbReference>
<sequence length="772" mass="86648">MTDSKTTQVKSIEETEEQSVVLSGFLTNLQHRPLLPSIWRNRFWVLKSEGVLYCYRHASSKNHILRLDIADPSIRIRTGDPVAELKGVKWPRGLQNDRKLCILVRKKRHFYYTADSTHLSAWDEALHSVADKFAFNSNWTLGSQKSKLLSGEGPITSVQDMRGGDGRGMEAEDKEAILESYRRRKSVMARAQLATLFGAQPSPSLSRVQNFGDPDEMEPLSQRVQRLSDASSTVVTLKRRHSKSRGDFEKYVQSPIEEHGSFTFQPRPGSLLPGTIERQRKTSHSQPKPTQAGLFLAKKREEEEEEKDFIRKMERFRQLATQHELPMRTAADLQRISRKPQRIRIPDQFMRRIDTPPPSPPLPGPKLVSPSSNLASIKERMQPTEEPVPLQQSQKQPPQSDPVIPPPHAFLASKDVSREVILLQEESLNELKKVLSSYSGQELDPPTSQLDNSVDKEDDIRSEEYLYKKRPSFASKRMESIQVADTMDEVRPSQSWRRPVPSVPSKSPLASEAPFSFSNSATAVELAVTPPESAVTTTDASRSLPPLSSAQEREVVKGEDPSEEAKQDRVQKAVDWVSGEVEKLIEEILSLGNIVSGGQTQIEFGYLFTQTANKFDALTGILKTAKKLGIVSYDGEVLFQGVNDNTIITLLKGDIGNIRKETFIRTPPVSPRVQRAGGSPPGKHRKFGVGTQQYGHNLCAVCGKQVYQVEYVGATDKAFHRWCFRCCVCQVTLSPTNFATIADNYYCTVHYERSYLSSGGYRELEGHSSLPT</sequence>
<gene>
    <name evidence="9" type="ORF">LOD99_13567</name>
</gene>
<dbReference type="Gene3D" id="1.10.10.1540">
    <property type="entry name" value="Costar domain"/>
    <property type="match status" value="1"/>
</dbReference>
<dbReference type="InterPro" id="IPR038095">
    <property type="entry name" value="Costars_sf"/>
</dbReference>
<dbReference type="PANTHER" id="PTHR46334:SF1">
    <property type="entry name" value="COSTARS FAMILY PROTEIN ABRACL"/>
    <property type="match status" value="1"/>
</dbReference>
<dbReference type="PROSITE" id="PS50003">
    <property type="entry name" value="PH_DOMAIN"/>
    <property type="match status" value="1"/>
</dbReference>
<feature type="region of interest" description="Disordered" evidence="6">
    <location>
        <begin position="328"/>
        <end position="411"/>
    </location>
</feature>
<organism evidence="9 10">
    <name type="scientific">Oopsacas minuta</name>
    <dbReference type="NCBI Taxonomy" id="111878"/>
    <lineage>
        <taxon>Eukaryota</taxon>
        <taxon>Metazoa</taxon>
        <taxon>Porifera</taxon>
        <taxon>Hexactinellida</taxon>
        <taxon>Hexasterophora</taxon>
        <taxon>Lyssacinosida</taxon>
        <taxon>Leucopsacidae</taxon>
        <taxon>Oopsacas</taxon>
    </lineage>
</organism>
<feature type="compositionally biased region" description="Low complexity" evidence="6">
    <location>
        <begin position="387"/>
        <end position="398"/>
    </location>
</feature>
<dbReference type="SMART" id="SM01283">
    <property type="entry name" value="Costars"/>
    <property type="match status" value="1"/>
</dbReference>